<dbReference type="Ensembl" id="ENSLLTT00000025392.1">
    <property type="protein sequence ID" value="ENSLLTP00000024502.1"/>
    <property type="gene ID" value="ENSLLTG00000018012.1"/>
</dbReference>
<feature type="compositionally biased region" description="Pro residues" evidence="5">
    <location>
        <begin position="20"/>
        <end position="36"/>
    </location>
</feature>
<dbReference type="GO" id="GO:0005813">
    <property type="term" value="C:centrosome"/>
    <property type="evidence" value="ECO:0007669"/>
    <property type="project" value="Ensembl"/>
</dbReference>
<dbReference type="Proteomes" id="UP000694406">
    <property type="component" value="Unplaced"/>
</dbReference>
<comment type="similarity">
    <text evidence="4">Belongs to the PPP1R35 family.</text>
</comment>
<accession>A0A8C5WZG2</accession>
<dbReference type="AlphaFoldDB" id="A0A8C5WZG2"/>
<feature type="compositionally biased region" description="Pro residues" evidence="5">
    <location>
        <begin position="46"/>
        <end position="56"/>
    </location>
</feature>
<evidence type="ECO:0000256" key="4">
    <source>
        <dbReference type="ARBA" id="ARBA00029452"/>
    </source>
</evidence>
<dbReference type="PANTHER" id="PTHR28625">
    <property type="entry name" value="PROTEIN PHOSPHATASE 1 REGULATORY SUBUNIT 35"/>
    <property type="match status" value="1"/>
</dbReference>
<comment type="subcellular location">
    <subcellularLocation>
        <location evidence="1">Cytoplasm</location>
        <location evidence="1">Cytoskeleton</location>
        <location evidence="1">Microtubule organizing center</location>
        <location evidence="1">Centrosome</location>
        <location evidence="1">Centriole</location>
    </subcellularLocation>
</comment>
<keyword evidence="8" id="KW-1185">Reference proteome</keyword>
<dbReference type="GO" id="GO:0005814">
    <property type="term" value="C:centriole"/>
    <property type="evidence" value="ECO:0007669"/>
    <property type="project" value="UniProtKB-SubCell"/>
</dbReference>
<dbReference type="Pfam" id="PF15503">
    <property type="entry name" value="PPP1R35_C"/>
    <property type="match status" value="1"/>
</dbReference>
<name>A0A8C5WZG2_LATLA</name>
<gene>
    <name evidence="7" type="primary">PPP1R35</name>
</gene>
<feature type="region of interest" description="Disordered" evidence="5">
    <location>
        <begin position="1"/>
        <end position="86"/>
    </location>
</feature>
<evidence type="ECO:0000256" key="2">
    <source>
        <dbReference type="ARBA" id="ARBA00022490"/>
    </source>
</evidence>
<reference evidence="7" key="1">
    <citation type="submission" date="2025-08" db="UniProtKB">
        <authorList>
            <consortium name="Ensembl"/>
        </authorList>
    </citation>
    <scope>IDENTIFICATION</scope>
</reference>
<dbReference type="GO" id="GO:0045724">
    <property type="term" value="P:positive regulation of cilium assembly"/>
    <property type="evidence" value="ECO:0007669"/>
    <property type="project" value="TreeGrafter"/>
</dbReference>
<sequence>MAGALPAGLRESLPCSAAPTPLPPPSPSGRPDPAVPLTPERTGAPTPLPPPSPSGRPDPAVALTPERTGSAADGGGILRRGWQEKPGPRHVRFRMVERREKPPGVVGLPGDPQGVSCMVRKEPRGATTAPHQLGAPLPHSSLALEAEVRATRKQPFDARQAAEQLVQRSFVARCAVEAHVGEGLNIPREQQLYQGLISLQVPADQVLSSAVQERLALIQYHPTPGDRKEVAAEKGPNLMAFYRPGELFTETPSLEVGGLPPLKLQAQRRPPDTTFLMHRKLQQWAS</sequence>
<dbReference type="InterPro" id="IPR033590">
    <property type="entry name" value="PPP1R35"/>
</dbReference>
<dbReference type="GeneTree" id="ENSGT00390000004198"/>
<proteinExistence type="inferred from homology"/>
<dbReference type="GO" id="GO:0019902">
    <property type="term" value="F:phosphatase binding"/>
    <property type="evidence" value="ECO:0007669"/>
    <property type="project" value="InterPro"/>
</dbReference>
<keyword evidence="3" id="KW-0206">Cytoskeleton</keyword>
<organism evidence="7 8">
    <name type="scientific">Laticauda laticaudata</name>
    <name type="common">Blue-ringed sea krait</name>
    <name type="synonym">Blue-lipped sea krait</name>
    <dbReference type="NCBI Taxonomy" id="8630"/>
    <lineage>
        <taxon>Eukaryota</taxon>
        <taxon>Metazoa</taxon>
        <taxon>Chordata</taxon>
        <taxon>Craniata</taxon>
        <taxon>Vertebrata</taxon>
        <taxon>Euteleostomi</taxon>
        <taxon>Lepidosauria</taxon>
        <taxon>Squamata</taxon>
        <taxon>Bifurcata</taxon>
        <taxon>Unidentata</taxon>
        <taxon>Episquamata</taxon>
        <taxon>Toxicofera</taxon>
        <taxon>Serpentes</taxon>
        <taxon>Colubroidea</taxon>
        <taxon>Elapidae</taxon>
        <taxon>Laticaudinae</taxon>
        <taxon>Laticauda</taxon>
    </lineage>
</organism>
<keyword evidence="2" id="KW-0963">Cytoplasm</keyword>
<evidence type="ECO:0000256" key="3">
    <source>
        <dbReference type="ARBA" id="ARBA00023212"/>
    </source>
</evidence>
<dbReference type="InterPro" id="IPR029135">
    <property type="entry name" value="PPP1R35_C"/>
</dbReference>
<evidence type="ECO:0000256" key="1">
    <source>
        <dbReference type="ARBA" id="ARBA00004114"/>
    </source>
</evidence>
<evidence type="ECO:0000259" key="6">
    <source>
        <dbReference type="Pfam" id="PF15503"/>
    </source>
</evidence>
<feature type="domain" description="Protein phosphatase 1 regulatory subunit 35 C-terminal" evidence="6">
    <location>
        <begin position="138"/>
        <end position="280"/>
    </location>
</feature>
<dbReference type="GO" id="GO:1903724">
    <property type="term" value="P:positive regulation of centriole elongation"/>
    <property type="evidence" value="ECO:0007669"/>
    <property type="project" value="Ensembl"/>
</dbReference>
<protein>
    <submittedName>
        <fullName evidence="7">Protein phosphatase 1 regulatory subunit 35</fullName>
    </submittedName>
</protein>
<evidence type="ECO:0000313" key="8">
    <source>
        <dbReference type="Proteomes" id="UP000694406"/>
    </source>
</evidence>
<dbReference type="PANTHER" id="PTHR28625:SF1">
    <property type="entry name" value="PROTEIN PHOSPHATASE 1 REGULATORY SUBUNIT 35"/>
    <property type="match status" value="1"/>
</dbReference>
<reference evidence="7" key="2">
    <citation type="submission" date="2025-09" db="UniProtKB">
        <authorList>
            <consortium name="Ensembl"/>
        </authorList>
    </citation>
    <scope>IDENTIFICATION</scope>
</reference>
<evidence type="ECO:0000313" key="7">
    <source>
        <dbReference type="Ensembl" id="ENSLLTP00000024502.1"/>
    </source>
</evidence>
<evidence type="ECO:0000256" key="5">
    <source>
        <dbReference type="SAM" id="MobiDB-lite"/>
    </source>
</evidence>